<evidence type="ECO:0000313" key="5">
    <source>
        <dbReference type="EMBL" id="GAA0740318.1"/>
    </source>
</evidence>
<dbReference type="PANTHER" id="PTHR43776:SF8">
    <property type="entry name" value="ABC TRANSPORTER, ATP-BINDING PROTEIN"/>
    <property type="match status" value="1"/>
</dbReference>
<dbReference type="InterPro" id="IPR003439">
    <property type="entry name" value="ABC_transporter-like_ATP-bd"/>
</dbReference>
<sequence>MLKVLGLTKNYKSKLTIFKNKAKSINAVNDISFSLNKNEILGLVGESGCGKSTLARLLVRLEKPTRGTIIYNGKDIWDIRKKEMNIFRKQVQVIFQDTYCSLNPNLKVIDSLMEPLNNHFKEKSKEDKIKEIKNLINFASLDESILSRYPSKISGGERQRINICRALLLKPRVLICDEITSSLDVCTQAYILDMIKKLRNKYNTSILFISHDIMSVDYLCDRIMVMKDGKLVEDIENKKIGLNSFTEEYTRELISSVPKRYFSNKAAFNK</sequence>
<evidence type="ECO:0000256" key="2">
    <source>
        <dbReference type="ARBA" id="ARBA00022741"/>
    </source>
</evidence>
<dbReference type="RefSeq" id="WP_343761332.1">
    <property type="nucleotide sequence ID" value="NZ_BAAACG010000009.1"/>
</dbReference>
<comment type="caution">
    <text evidence="5">The sequence shown here is derived from an EMBL/GenBank/DDBJ whole genome shotgun (WGS) entry which is preliminary data.</text>
</comment>
<dbReference type="Pfam" id="PF00005">
    <property type="entry name" value="ABC_tran"/>
    <property type="match status" value="1"/>
</dbReference>
<dbReference type="Gene3D" id="3.40.50.300">
    <property type="entry name" value="P-loop containing nucleotide triphosphate hydrolases"/>
    <property type="match status" value="1"/>
</dbReference>
<dbReference type="PROSITE" id="PS00211">
    <property type="entry name" value="ABC_TRANSPORTER_1"/>
    <property type="match status" value="1"/>
</dbReference>
<dbReference type="GO" id="GO:0005524">
    <property type="term" value="F:ATP binding"/>
    <property type="evidence" value="ECO:0007669"/>
    <property type="project" value="UniProtKB-KW"/>
</dbReference>
<dbReference type="InterPro" id="IPR050319">
    <property type="entry name" value="ABC_transp_ATP-bind"/>
</dbReference>
<name>A0ABP3US32_9CLOT</name>
<accession>A0ABP3US32</accession>
<dbReference type="InterPro" id="IPR003593">
    <property type="entry name" value="AAA+_ATPase"/>
</dbReference>
<reference evidence="6" key="1">
    <citation type="journal article" date="2019" name="Int. J. Syst. Evol. Microbiol.">
        <title>The Global Catalogue of Microorganisms (GCM) 10K type strain sequencing project: providing services to taxonomists for standard genome sequencing and annotation.</title>
        <authorList>
            <consortium name="The Broad Institute Genomics Platform"/>
            <consortium name="The Broad Institute Genome Sequencing Center for Infectious Disease"/>
            <person name="Wu L."/>
            <person name="Ma J."/>
        </authorList>
    </citation>
    <scope>NUCLEOTIDE SEQUENCE [LARGE SCALE GENOMIC DNA]</scope>
    <source>
        <strain evidence="6">JCM 1407</strain>
    </source>
</reference>
<evidence type="ECO:0000256" key="1">
    <source>
        <dbReference type="ARBA" id="ARBA00022448"/>
    </source>
</evidence>
<dbReference type="SUPFAM" id="SSF52540">
    <property type="entry name" value="P-loop containing nucleoside triphosphate hydrolases"/>
    <property type="match status" value="1"/>
</dbReference>
<keyword evidence="6" id="KW-1185">Reference proteome</keyword>
<dbReference type="PROSITE" id="PS50893">
    <property type="entry name" value="ABC_TRANSPORTER_2"/>
    <property type="match status" value="1"/>
</dbReference>
<dbReference type="InterPro" id="IPR017871">
    <property type="entry name" value="ABC_transporter-like_CS"/>
</dbReference>
<dbReference type="InterPro" id="IPR027417">
    <property type="entry name" value="P-loop_NTPase"/>
</dbReference>
<organism evidence="5 6">
    <name type="scientific">Clostridium oceanicum</name>
    <dbReference type="NCBI Taxonomy" id="1543"/>
    <lineage>
        <taxon>Bacteria</taxon>
        <taxon>Bacillati</taxon>
        <taxon>Bacillota</taxon>
        <taxon>Clostridia</taxon>
        <taxon>Eubacteriales</taxon>
        <taxon>Clostridiaceae</taxon>
        <taxon>Clostridium</taxon>
    </lineage>
</organism>
<evidence type="ECO:0000256" key="3">
    <source>
        <dbReference type="ARBA" id="ARBA00022840"/>
    </source>
</evidence>
<dbReference type="PANTHER" id="PTHR43776">
    <property type="entry name" value="TRANSPORT ATP-BINDING PROTEIN"/>
    <property type="match status" value="1"/>
</dbReference>
<evidence type="ECO:0000313" key="6">
    <source>
        <dbReference type="Proteomes" id="UP001501510"/>
    </source>
</evidence>
<keyword evidence="1" id="KW-0813">Transport</keyword>
<evidence type="ECO:0000259" key="4">
    <source>
        <dbReference type="PROSITE" id="PS50893"/>
    </source>
</evidence>
<dbReference type="CDD" id="cd03257">
    <property type="entry name" value="ABC_NikE_OppD_transporters"/>
    <property type="match status" value="1"/>
</dbReference>
<keyword evidence="2" id="KW-0547">Nucleotide-binding</keyword>
<feature type="domain" description="ABC transporter" evidence="4">
    <location>
        <begin position="2"/>
        <end position="253"/>
    </location>
</feature>
<proteinExistence type="predicted"/>
<dbReference type="SMART" id="SM00382">
    <property type="entry name" value="AAA"/>
    <property type="match status" value="1"/>
</dbReference>
<protein>
    <submittedName>
        <fullName evidence="5">Dipeptide/oligopeptide/nickel ABC transporter ATP-binding protein</fullName>
    </submittedName>
</protein>
<dbReference type="EMBL" id="BAAACG010000009">
    <property type="protein sequence ID" value="GAA0740318.1"/>
    <property type="molecule type" value="Genomic_DNA"/>
</dbReference>
<dbReference type="Proteomes" id="UP001501510">
    <property type="component" value="Unassembled WGS sequence"/>
</dbReference>
<gene>
    <name evidence="5" type="ORF">GCM10008906_20170</name>
</gene>
<keyword evidence="3 5" id="KW-0067">ATP-binding</keyword>